<dbReference type="Proteomes" id="UP001054837">
    <property type="component" value="Unassembled WGS sequence"/>
</dbReference>
<name>A0AAV4V6Y7_9ARAC</name>
<evidence type="ECO:0000313" key="2">
    <source>
        <dbReference type="Proteomes" id="UP001054837"/>
    </source>
</evidence>
<accession>A0AAV4V6Y7</accession>
<proteinExistence type="predicted"/>
<dbReference type="AlphaFoldDB" id="A0AAV4V6Y7"/>
<gene>
    <name evidence="1" type="ORF">CDAR_51531</name>
</gene>
<protein>
    <submittedName>
        <fullName evidence="1">Uncharacterized protein</fullName>
    </submittedName>
</protein>
<organism evidence="1 2">
    <name type="scientific">Caerostris darwini</name>
    <dbReference type="NCBI Taxonomy" id="1538125"/>
    <lineage>
        <taxon>Eukaryota</taxon>
        <taxon>Metazoa</taxon>
        <taxon>Ecdysozoa</taxon>
        <taxon>Arthropoda</taxon>
        <taxon>Chelicerata</taxon>
        <taxon>Arachnida</taxon>
        <taxon>Araneae</taxon>
        <taxon>Araneomorphae</taxon>
        <taxon>Entelegynae</taxon>
        <taxon>Araneoidea</taxon>
        <taxon>Araneidae</taxon>
        <taxon>Caerostris</taxon>
    </lineage>
</organism>
<feature type="non-terminal residue" evidence="1">
    <location>
        <position position="1"/>
    </location>
</feature>
<evidence type="ECO:0000313" key="1">
    <source>
        <dbReference type="EMBL" id="GIY65877.1"/>
    </source>
</evidence>
<keyword evidence="2" id="KW-1185">Reference proteome</keyword>
<comment type="caution">
    <text evidence="1">The sequence shown here is derived from an EMBL/GenBank/DDBJ whole genome shotgun (WGS) entry which is preliminary data.</text>
</comment>
<sequence length="124" mass="13971">AGNAPVLHVYDKAKAVRYERLSKTGKICAPGFERALHGSGWLCIIKSGAPLWERINLSALWNGLPYIPSLMAKMLSPIWKIIPKWFGVQNIQQTIAQKKFLTEITLHETRSRILRSITLSDSSK</sequence>
<dbReference type="EMBL" id="BPLQ01012490">
    <property type="protein sequence ID" value="GIY65877.1"/>
    <property type="molecule type" value="Genomic_DNA"/>
</dbReference>
<reference evidence="1 2" key="1">
    <citation type="submission" date="2021-06" db="EMBL/GenBank/DDBJ databases">
        <title>Caerostris darwini draft genome.</title>
        <authorList>
            <person name="Kono N."/>
            <person name="Arakawa K."/>
        </authorList>
    </citation>
    <scope>NUCLEOTIDE SEQUENCE [LARGE SCALE GENOMIC DNA]</scope>
</reference>